<gene>
    <name evidence="1" type="ORF">EP073_06075</name>
</gene>
<evidence type="ECO:0000313" key="1">
    <source>
        <dbReference type="EMBL" id="QAR32989.1"/>
    </source>
</evidence>
<evidence type="ECO:0000313" key="2">
    <source>
        <dbReference type="Proteomes" id="UP000287502"/>
    </source>
</evidence>
<reference evidence="1 2" key="1">
    <citation type="submission" date="2019-01" db="EMBL/GenBank/DDBJ databases">
        <title>Geovibrio thiophilus DSM 11263, complete genome.</title>
        <authorList>
            <person name="Spring S."/>
            <person name="Bunk B."/>
            <person name="Sproer C."/>
        </authorList>
    </citation>
    <scope>NUCLEOTIDE SEQUENCE [LARGE SCALE GENOMIC DNA]</scope>
    <source>
        <strain evidence="1 2">DSM 11263</strain>
    </source>
</reference>
<dbReference type="AlphaFoldDB" id="A0A3R5X2K0"/>
<dbReference type="EMBL" id="CP035108">
    <property type="protein sequence ID" value="QAR32989.1"/>
    <property type="molecule type" value="Genomic_DNA"/>
</dbReference>
<accession>A0A3R5X2K0</accession>
<dbReference type="OrthoDB" id="9810361at2"/>
<protein>
    <submittedName>
        <fullName evidence="1">YkgJ family cysteine cluster protein</fullName>
    </submittedName>
</protein>
<dbReference type="Pfam" id="PF03692">
    <property type="entry name" value="CxxCxxCC"/>
    <property type="match status" value="1"/>
</dbReference>
<dbReference type="Proteomes" id="UP000287502">
    <property type="component" value="Chromosome"/>
</dbReference>
<keyword evidence="2" id="KW-1185">Reference proteome</keyword>
<proteinExistence type="predicted"/>
<dbReference type="InterPro" id="IPR005358">
    <property type="entry name" value="Puta_zinc/iron-chelating_dom"/>
</dbReference>
<organism evidence="1 2">
    <name type="scientific">Geovibrio thiophilus</name>
    <dbReference type="NCBI Taxonomy" id="139438"/>
    <lineage>
        <taxon>Bacteria</taxon>
        <taxon>Pseudomonadati</taxon>
        <taxon>Deferribacterota</taxon>
        <taxon>Deferribacteres</taxon>
        <taxon>Deferribacterales</taxon>
        <taxon>Geovibrionaceae</taxon>
        <taxon>Geovibrio</taxon>
    </lineage>
</organism>
<dbReference type="KEGG" id="gtl:EP073_06075"/>
<dbReference type="RefSeq" id="WP_128466275.1">
    <property type="nucleotide sequence ID" value="NZ_CP035108.1"/>
</dbReference>
<sequence>MLIYEQILKRVTDKLSKARTDACLGKAAEQAAEAADMLIGRERDKTSFEFIACRVGCAHCCVVYITVLLPEAVNIARYLREQGEAERLIPLLVERVRETMWTEEQDWSLLGKKCIFLDKSGGCSVYPVRPLLCRAVTSVSAEDCHEALTARIMGEEKPILMNLAVKKNYEQAFRAMAGAMEKCGMDSAGLELTRAVLCALRHDDIAERLGKGEKIRPC</sequence>
<name>A0A3R5X2K0_9BACT</name>